<evidence type="ECO:0000256" key="3">
    <source>
        <dbReference type="ARBA" id="ARBA00023027"/>
    </source>
</evidence>
<dbReference type="Pfam" id="PF01582">
    <property type="entry name" value="TIR"/>
    <property type="match status" value="1"/>
</dbReference>
<dbReference type="OrthoDB" id="5594999at2759"/>
<dbReference type="Proteomes" id="UP000825935">
    <property type="component" value="Chromosome 15"/>
</dbReference>
<organism evidence="6 7">
    <name type="scientific">Ceratopteris richardii</name>
    <name type="common">Triangle waterfern</name>
    <dbReference type="NCBI Taxonomy" id="49495"/>
    <lineage>
        <taxon>Eukaryota</taxon>
        <taxon>Viridiplantae</taxon>
        <taxon>Streptophyta</taxon>
        <taxon>Embryophyta</taxon>
        <taxon>Tracheophyta</taxon>
        <taxon>Polypodiopsida</taxon>
        <taxon>Polypodiidae</taxon>
        <taxon>Polypodiales</taxon>
        <taxon>Pteridineae</taxon>
        <taxon>Pteridaceae</taxon>
        <taxon>Parkerioideae</taxon>
        <taxon>Ceratopteris</taxon>
    </lineage>
</organism>
<evidence type="ECO:0000256" key="4">
    <source>
        <dbReference type="ARBA" id="ARBA00047304"/>
    </source>
</evidence>
<accession>A0A8T2T5G7</accession>
<evidence type="ECO:0000256" key="2">
    <source>
        <dbReference type="ARBA" id="ARBA00022801"/>
    </source>
</evidence>
<dbReference type="PANTHER" id="PTHR32009:SF39">
    <property type="entry name" value="TIR DOMAIN-CONTAINING PROTEIN"/>
    <property type="match status" value="1"/>
</dbReference>
<keyword evidence="2" id="KW-0378">Hydrolase</keyword>
<comment type="caution">
    <text evidence="6">The sequence shown here is derived from an EMBL/GenBank/DDBJ whole genome shotgun (WGS) entry which is preliminary data.</text>
</comment>
<protein>
    <recommendedName>
        <fullName evidence="1">ADP-ribosyl cyclase/cyclic ADP-ribose hydrolase</fullName>
        <ecNumber evidence="1">3.2.2.6</ecNumber>
    </recommendedName>
</protein>
<dbReference type="EC" id="3.2.2.6" evidence="1"/>
<dbReference type="InterPro" id="IPR035897">
    <property type="entry name" value="Toll_tir_struct_dom_sf"/>
</dbReference>
<gene>
    <name evidence="6" type="ORF">KP509_15G022800</name>
</gene>
<dbReference type="Gene3D" id="3.40.50.10140">
    <property type="entry name" value="Toll/interleukin-1 receptor homology (TIR) domain"/>
    <property type="match status" value="1"/>
</dbReference>
<dbReference type="InterPro" id="IPR000157">
    <property type="entry name" value="TIR_dom"/>
</dbReference>
<keyword evidence="7" id="KW-1185">Reference proteome</keyword>
<evidence type="ECO:0000259" key="5">
    <source>
        <dbReference type="PROSITE" id="PS50104"/>
    </source>
</evidence>
<dbReference type="PROSITE" id="PS50104">
    <property type="entry name" value="TIR"/>
    <property type="match status" value="1"/>
</dbReference>
<evidence type="ECO:0000313" key="7">
    <source>
        <dbReference type="Proteomes" id="UP000825935"/>
    </source>
</evidence>
<comment type="catalytic activity">
    <reaction evidence="4">
        <text>NAD(+) + H2O = ADP-D-ribose + nicotinamide + H(+)</text>
        <dbReference type="Rhea" id="RHEA:16301"/>
        <dbReference type="ChEBI" id="CHEBI:15377"/>
        <dbReference type="ChEBI" id="CHEBI:15378"/>
        <dbReference type="ChEBI" id="CHEBI:17154"/>
        <dbReference type="ChEBI" id="CHEBI:57540"/>
        <dbReference type="ChEBI" id="CHEBI:57967"/>
        <dbReference type="EC" id="3.2.2.6"/>
    </reaction>
    <physiologicalReaction direction="left-to-right" evidence="4">
        <dbReference type="Rhea" id="RHEA:16302"/>
    </physiologicalReaction>
</comment>
<sequence length="103" mass="11633">MSTDYDVFICHRGHSSFHRVTYATVYIPSFMLNEGTDVNSAIQKAIESSLVDILIVSAKFTSSRWCLDEVLKIMAKQNTTSTPRKVIPVYYDVAPSMMCNRSC</sequence>
<dbReference type="GO" id="GO:0007165">
    <property type="term" value="P:signal transduction"/>
    <property type="evidence" value="ECO:0007669"/>
    <property type="project" value="InterPro"/>
</dbReference>
<dbReference type="SUPFAM" id="SSF52200">
    <property type="entry name" value="Toll/Interleukin receptor TIR domain"/>
    <property type="match status" value="1"/>
</dbReference>
<dbReference type="PANTHER" id="PTHR32009">
    <property type="entry name" value="TMV RESISTANCE PROTEIN N-LIKE"/>
    <property type="match status" value="1"/>
</dbReference>
<dbReference type="AlphaFoldDB" id="A0A8T2T5G7"/>
<dbReference type="GO" id="GO:0061809">
    <property type="term" value="F:NAD+ nucleosidase activity, cyclic ADP-ribose generating"/>
    <property type="evidence" value="ECO:0007669"/>
    <property type="project" value="UniProtKB-EC"/>
</dbReference>
<dbReference type="EMBL" id="CM035420">
    <property type="protein sequence ID" value="KAH7404390.1"/>
    <property type="molecule type" value="Genomic_DNA"/>
</dbReference>
<keyword evidence="3" id="KW-0520">NAD</keyword>
<proteinExistence type="predicted"/>
<evidence type="ECO:0000313" key="6">
    <source>
        <dbReference type="EMBL" id="KAH7404390.1"/>
    </source>
</evidence>
<reference evidence="6" key="1">
    <citation type="submission" date="2021-08" db="EMBL/GenBank/DDBJ databases">
        <title>WGS assembly of Ceratopteris richardii.</title>
        <authorList>
            <person name="Marchant D.B."/>
            <person name="Chen G."/>
            <person name="Jenkins J."/>
            <person name="Shu S."/>
            <person name="Leebens-Mack J."/>
            <person name="Grimwood J."/>
            <person name="Schmutz J."/>
            <person name="Soltis P."/>
            <person name="Soltis D."/>
            <person name="Chen Z.-H."/>
        </authorList>
    </citation>
    <scope>NUCLEOTIDE SEQUENCE</scope>
    <source>
        <strain evidence="6">Whitten #5841</strain>
        <tissue evidence="6">Leaf</tissue>
    </source>
</reference>
<feature type="domain" description="TIR" evidence="5">
    <location>
        <begin position="3"/>
        <end position="103"/>
    </location>
</feature>
<evidence type="ECO:0000256" key="1">
    <source>
        <dbReference type="ARBA" id="ARBA00011982"/>
    </source>
</evidence>
<name>A0A8T2T5G7_CERRI</name>